<dbReference type="FunCoup" id="B4LGC0">
    <property type="interactions" value="1763"/>
</dbReference>
<dbReference type="EMBL" id="CH940647">
    <property type="protein sequence ID" value="EDW70449.1"/>
    <property type="molecule type" value="Genomic_DNA"/>
</dbReference>
<comment type="similarity">
    <text evidence="1">Belongs to the complex I NDUFA9 subunit family.</text>
</comment>
<dbReference type="KEGG" id="dvi:6624565"/>
<organism evidence="7 8">
    <name type="scientific">Drosophila virilis</name>
    <name type="common">Fruit fly</name>
    <dbReference type="NCBI Taxonomy" id="7244"/>
    <lineage>
        <taxon>Eukaryota</taxon>
        <taxon>Metazoa</taxon>
        <taxon>Ecdysozoa</taxon>
        <taxon>Arthropoda</taxon>
        <taxon>Hexapoda</taxon>
        <taxon>Insecta</taxon>
        <taxon>Pterygota</taxon>
        <taxon>Neoptera</taxon>
        <taxon>Endopterygota</taxon>
        <taxon>Diptera</taxon>
        <taxon>Brachycera</taxon>
        <taxon>Muscomorpha</taxon>
        <taxon>Ephydroidea</taxon>
        <taxon>Drosophilidae</taxon>
        <taxon>Drosophila</taxon>
    </lineage>
</organism>
<dbReference type="GO" id="GO:0005739">
    <property type="term" value="C:mitochondrion"/>
    <property type="evidence" value="ECO:0007669"/>
    <property type="project" value="TreeGrafter"/>
</dbReference>
<accession>B4LGC0</accession>
<sequence>MAAIVLTRNMQLAKHHGSGVVGVVCLRSYSAAAAPPDADAPRPLKTTNLAAMKRGTGGRSSFNGIVATVFGATGFVGRYVCNKLGKSGTQMILPYRGDDSDANRLKVCGDLGQVLFHFYHLEDPRSIREAVKHSNVVINLVGRDYETKNFKFKDVNVNGAARLASICRDAGVERFIHLSALNAEANPKAHYISGGSQWLKSKYEGELMVRDAFPNATIIRPADIYGSEDRFLRYYAHIWRRQFRSMPLWHSGERTVKQPVFVSDVAQAIVNAAKDPDTAGRIYQAVGPKRYQLSELVDWFHRLMRKDQKRWGYQRYDMRWDPTFKLKVKLTNLICPGAPIGGLHLDRVEREAITDKVLPGVPTLEDLGVHLTNMEDQVPWELRPYRAALYYDAELGEFEEASPPKTIEAGEELRLFA</sequence>
<dbReference type="SMR" id="B4LGC0"/>
<protein>
    <recommendedName>
        <fullName evidence="2">NADH dehydrogenase [ubiquinone] 1 alpha subcomplex subunit 9, mitochondrial</fullName>
    </recommendedName>
    <alternativeName>
        <fullName evidence="4">Complex I-39kD</fullName>
    </alternativeName>
    <alternativeName>
        <fullName evidence="3">NADH-ubiquinone oxidoreductase 39 kDa subunit</fullName>
    </alternativeName>
</protein>
<evidence type="ECO:0000313" key="7">
    <source>
        <dbReference type="EMBL" id="EDW70449.1"/>
    </source>
</evidence>
<evidence type="ECO:0000256" key="4">
    <source>
        <dbReference type="ARBA" id="ARBA00043145"/>
    </source>
</evidence>
<feature type="domain" description="NAD-dependent epimerase/dehydratase" evidence="6">
    <location>
        <begin position="68"/>
        <end position="283"/>
    </location>
</feature>
<dbReference type="Proteomes" id="UP000008792">
    <property type="component" value="Unassembled WGS sequence"/>
</dbReference>
<evidence type="ECO:0000259" key="6">
    <source>
        <dbReference type="Pfam" id="PF01370"/>
    </source>
</evidence>
<dbReference type="HOGENOM" id="CLU_007383_6_4_1"/>
<dbReference type="InterPro" id="IPR001509">
    <property type="entry name" value="Epimerase_deHydtase"/>
</dbReference>
<dbReference type="OrthoDB" id="275457at2759"/>
<dbReference type="CDD" id="cd05271">
    <property type="entry name" value="NDUFA9_like_SDR_a"/>
    <property type="match status" value="1"/>
</dbReference>
<name>B4LGC0_DROVI</name>
<dbReference type="AlphaFoldDB" id="B4LGC0"/>
<evidence type="ECO:0000313" key="8">
    <source>
        <dbReference type="Proteomes" id="UP000008792"/>
    </source>
</evidence>
<dbReference type="SUPFAM" id="SSF51735">
    <property type="entry name" value="NAD(P)-binding Rossmann-fold domains"/>
    <property type="match status" value="1"/>
</dbReference>
<dbReference type="Pfam" id="PF01370">
    <property type="entry name" value="Epimerase"/>
    <property type="match status" value="1"/>
</dbReference>
<keyword evidence="8" id="KW-1185">Reference proteome</keyword>
<dbReference type="PANTHER" id="PTHR12126">
    <property type="entry name" value="NADH-UBIQUINONE OXIDOREDUCTASE 39 KDA SUBUNIT-RELATED"/>
    <property type="match status" value="1"/>
</dbReference>
<proteinExistence type="inferred from homology"/>
<comment type="subunit">
    <text evidence="5">Complex I is composed of 45 different subunits. This a component of the hydrophobic protein fraction. Interacts with BLOC1S1. Interacts with SLC2A4. Interacts with CLOCK. Interacts with RAB5IF.</text>
</comment>
<evidence type="ECO:0000256" key="2">
    <source>
        <dbReference type="ARBA" id="ARBA00040720"/>
    </source>
</evidence>
<dbReference type="InterPro" id="IPR051207">
    <property type="entry name" value="ComplexI_NDUFA9_subunit"/>
</dbReference>
<evidence type="ECO:0000256" key="5">
    <source>
        <dbReference type="ARBA" id="ARBA00046455"/>
    </source>
</evidence>
<dbReference type="GO" id="GO:0044877">
    <property type="term" value="F:protein-containing complex binding"/>
    <property type="evidence" value="ECO:0007669"/>
    <property type="project" value="TreeGrafter"/>
</dbReference>
<gene>
    <name evidence="7" type="primary">Dvir\GJ11526</name>
    <name evidence="7" type="ORF">Dvir_GJ11526</name>
</gene>
<dbReference type="InterPro" id="IPR036291">
    <property type="entry name" value="NAD(P)-bd_dom_sf"/>
</dbReference>
<evidence type="ECO:0000256" key="1">
    <source>
        <dbReference type="ARBA" id="ARBA00038501"/>
    </source>
</evidence>
<dbReference type="PANTHER" id="PTHR12126:SF11">
    <property type="entry name" value="NADH DEHYDROGENASE [UBIQUINONE] 1 ALPHA SUBCOMPLEX SUBUNIT 9, MITOCHONDRIAL"/>
    <property type="match status" value="1"/>
</dbReference>
<dbReference type="eggNOG" id="KOG2865">
    <property type="taxonomic scope" value="Eukaryota"/>
</dbReference>
<dbReference type="OMA" id="VLTRNMQ"/>
<dbReference type="Gene3D" id="3.40.50.720">
    <property type="entry name" value="NAD(P)-binding Rossmann-like Domain"/>
    <property type="match status" value="1"/>
</dbReference>
<dbReference type="PhylomeDB" id="B4LGC0"/>
<evidence type="ECO:0000256" key="3">
    <source>
        <dbReference type="ARBA" id="ARBA00042000"/>
    </source>
</evidence>
<reference evidence="7 8" key="1">
    <citation type="journal article" date="2007" name="Nature">
        <title>Evolution of genes and genomes on the Drosophila phylogeny.</title>
        <authorList>
            <consortium name="Drosophila 12 Genomes Consortium"/>
            <person name="Clark A.G."/>
            <person name="Eisen M.B."/>
            <person name="Smith D.R."/>
            <person name="Bergman C.M."/>
            <person name="Oliver B."/>
            <person name="Markow T.A."/>
            <person name="Kaufman T.C."/>
            <person name="Kellis M."/>
            <person name="Gelbart W."/>
            <person name="Iyer V.N."/>
            <person name="Pollard D.A."/>
            <person name="Sackton T.B."/>
            <person name="Larracuente A.M."/>
            <person name="Singh N.D."/>
            <person name="Abad J.P."/>
            <person name="Abt D.N."/>
            <person name="Adryan B."/>
            <person name="Aguade M."/>
            <person name="Akashi H."/>
            <person name="Anderson W.W."/>
            <person name="Aquadro C.F."/>
            <person name="Ardell D.H."/>
            <person name="Arguello R."/>
            <person name="Artieri C.G."/>
            <person name="Barbash D.A."/>
            <person name="Barker D."/>
            <person name="Barsanti P."/>
            <person name="Batterham P."/>
            <person name="Batzoglou S."/>
            <person name="Begun D."/>
            <person name="Bhutkar A."/>
            <person name="Blanco E."/>
            <person name="Bosak S.A."/>
            <person name="Bradley R.K."/>
            <person name="Brand A.D."/>
            <person name="Brent M.R."/>
            <person name="Brooks A.N."/>
            <person name="Brown R.H."/>
            <person name="Butlin R.K."/>
            <person name="Caggese C."/>
            <person name="Calvi B.R."/>
            <person name="Bernardo de Carvalho A."/>
            <person name="Caspi A."/>
            <person name="Castrezana S."/>
            <person name="Celniker S.E."/>
            <person name="Chang J.L."/>
            <person name="Chapple C."/>
            <person name="Chatterji S."/>
            <person name="Chinwalla A."/>
            <person name="Civetta A."/>
            <person name="Clifton S.W."/>
            <person name="Comeron J.M."/>
            <person name="Costello J.C."/>
            <person name="Coyne J.A."/>
            <person name="Daub J."/>
            <person name="David R.G."/>
            <person name="Delcher A.L."/>
            <person name="Delehaunty K."/>
            <person name="Do C.B."/>
            <person name="Ebling H."/>
            <person name="Edwards K."/>
            <person name="Eickbush T."/>
            <person name="Evans J.D."/>
            <person name="Filipski A."/>
            <person name="Findeiss S."/>
            <person name="Freyhult E."/>
            <person name="Fulton L."/>
            <person name="Fulton R."/>
            <person name="Garcia A.C."/>
            <person name="Gardiner A."/>
            <person name="Garfield D.A."/>
            <person name="Garvin B.E."/>
            <person name="Gibson G."/>
            <person name="Gilbert D."/>
            <person name="Gnerre S."/>
            <person name="Godfrey J."/>
            <person name="Good R."/>
            <person name="Gotea V."/>
            <person name="Gravely B."/>
            <person name="Greenberg A.J."/>
            <person name="Griffiths-Jones S."/>
            <person name="Gross S."/>
            <person name="Guigo R."/>
            <person name="Gustafson E.A."/>
            <person name="Haerty W."/>
            <person name="Hahn M.W."/>
            <person name="Halligan D.L."/>
            <person name="Halpern A.L."/>
            <person name="Halter G.M."/>
            <person name="Han M.V."/>
            <person name="Heger A."/>
            <person name="Hillier L."/>
            <person name="Hinrichs A.S."/>
            <person name="Holmes I."/>
            <person name="Hoskins R.A."/>
            <person name="Hubisz M.J."/>
            <person name="Hultmark D."/>
            <person name="Huntley M.A."/>
            <person name="Jaffe D.B."/>
            <person name="Jagadeeshan S."/>
            <person name="Jeck W.R."/>
            <person name="Johnson J."/>
            <person name="Jones C.D."/>
            <person name="Jordan W.C."/>
            <person name="Karpen G.H."/>
            <person name="Kataoka E."/>
            <person name="Keightley P.D."/>
            <person name="Kheradpour P."/>
            <person name="Kirkness E.F."/>
            <person name="Koerich L.B."/>
            <person name="Kristiansen K."/>
            <person name="Kudrna D."/>
            <person name="Kulathinal R.J."/>
            <person name="Kumar S."/>
            <person name="Kwok R."/>
            <person name="Lander E."/>
            <person name="Langley C.H."/>
            <person name="Lapoint R."/>
            <person name="Lazzaro B.P."/>
            <person name="Lee S.J."/>
            <person name="Levesque L."/>
            <person name="Li R."/>
            <person name="Lin C.F."/>
            <person name="Lin M.F."/>
            <person name="Lindblad-Toh K."/>
            <person name="Llopart A."/>
            <person name="Long M."/>
            <person name="Low L."/>
            <person name="Lozovsky E."/>
            <person name="Lu J."/>
            <person name="Luo M."/>
            <person name="Machado C.A."/>
            <person name="Makalowski W."/>
            <person name="Marzo M."/>
            <person name="Matsuda M."/>
            <person name="Matzkin L."/>
            <person name="McAllister B."/>
            <person name="McBride C.S."/>
            <person name="McKernan B."/>
            <person name="McKernan K."/>
            <person name="Mendez-Lago M."/>
            <person name="Minx P."/>
            <person name="Mollenhauer M.U."/>
            <person name="Montooth K."/>
            <person name="Mount S.M."/>
            <person name="Mu X."/>
            <person name="Myers E."/>
            <person name="Negre B."/>
            <person name="Newfeld S."/>
            <person name="Nielsen R."/>
            <person name="Noor M.A."/>
            <person name="O'Grady P."/>
            <person name="Pachter L."/>
            <person name="Papaceit M."/>
            <person name="Parisi M.J."/>
            <person name="Parisi M."/>
            <person name="Parts L."/>
            <person name="Pedersen J.S."/>
            <person name="Pesole G."/>
            <person name="Phillippy A.M."/>
            <person name="Ponting C.P."/>
            <person name="Pop M."/>
            <person name="Porcelli D."/>
            <person name="Powell J.R."/>
            <person name="Prohaska S."/>
            <person name="Pruitt K."/>
            <person name="Puig M."/>
            <person name="Quesneville H."/>
            <person name="Ram K.R."/>
            <person name="Rand D."/>
            <person name="Rasmussen M.D."/>
            <person name="Reed L.K."/>
            <person name="Reenan R."/>
            <person name="Reily A."/>
            <person name="Remington K.A."/>
            <person name="Rieger T.T."/>
            <person name="Ritchie M.G."/>
            <person name="Robin C."/>
            <person name="Rogers Y.H."/>
            <person name="Rohde C."/>
            <person name="Rozas J."/>
            <person name="Rubenfield M.J."/>
            <person name="Ruiz A."/>
            <person name="Russo S."/>
            <person name="Salzberg S.L."/>
            <person name="Sanchez-Gracia A."/>
            <person name="Saranga D.J."/>
            <person name="Sato H."/>
            <person name="Schaeffer S.W."/>
            <person name="Schatz M.C."/>
            <person name="Schlenke T."/>
            <person name="Schwartz R."/>
            <person name="Segarra C."/>
            <person name="Singh R.S."/>
            <person name="Sirot L."/>
            <person name="Sirota M."/>
            <person name="Sisneros N.B."/>
            <person name="Smith C.D."/>
            <person name="Smith T.F."/>
            <person name="Spieth J."/>
            <person name="Stage D.E."/>
            <person name="Stark A."/>
            <person name="Stephan W."/>
            <person name="Strausberg R.L."/>
            <person name="Strempel S."/>
            <person name="Sturgill D."/>
            <person name="Sutton G."/>
            <person name="Sutton G.G."/>
            <person name="Tao W."/>
            <person name="Teichmann S."/>
            <person name="Tobari Y.N."/>
            <person name="Tomimura Y."/>
            <person name="Tsolas J.M."/>
            <person name="Valente V.L."/>
            <person name="Venter E."/>
            <person name="Venter J.C."/>
            <person name="Vicario S."/>
            <person name="Vieira F.G."/>
            <person name="Vilella A.J."/>
            <person name="Villasante A."/>
            <person name="Walenz B."/>
            <person name="Wang J."/>
            <person name="Wasserman M."/>
            <person name="Watts T."/>
            <person name="Wilson D."/>
            <person name="Wilson R.K."/>
            <person name="Wing R.A."/>
            <person name="Wolfner M.F."/>
            <person name="Wong A."/>
            <person name="Wong G.K."/>
            <person name="Wu C.I."/>
            <person name="Wu G."/>
            <person name="Yamamoto D."/>
            <person name="Yang H.P."/>
            <person name="Yang S.P."/>
            <person name="Yorke J.A."/>
            <person name="Yoshida K."/>
            <person name="Zdobnov E."/>
            <person name="Zhang P."/>
            <person name="Zhang Y."/>
            <person name="Zimin A.V."/>
            <person name="Baldwin J."/>
            <person name="Abdouelleil A."/>
            <person name="Abdulkadir J."/>
            <person name="Abebe A."/>
            <person name="Abera B."/>
            <person name="Abreu J."/>
            <person name="Acer S.C."/>
            <person name="Aftuck L."/>
            <person name="Alexander A."/>
            <person name="An P."/>
            <person name="Anderson E."/>
            <person name="Anderson S."/>
            <person name="Arachi H."/>
            <person name="Azer M."/>
            <person name="Bachantsang P."/>
            <person name="Barry A."/>
            <person name="Bayul T."/>
            <person name="Berlin A."/>
            <person name="Bessette D."/>
            <person name="Bloom T."/>
            <person name="Blye J."/>
            <person name="Boguslavskiy L."/>
            <person name="Bonnet C."/>
            <person name="Boukhgalter B."/>
            <person name="Bourzgui I."/>
            <person name="Brown A."/>
            <person name="Cahill P."/>
            <person name="Channer S."/>
            <person name="Cheshatsang Y."/>
            <person name="Chuda L."/>
            <person name="Citroen M."/>
            <person name="Collymore A."/>
            <person name="Cooke P."/>
            <person name="Costello M."/>
            <person name="D'Aco K."/>
            <person name="Daza R."/>
            <person name="De Haan G."/>
            <person name="DeGray S."/>
            <person name="DeMaso C."/>
            <person name="Dhargay N."/>
            <person name="Dooley K."/>
            <person name="Dooley E."/>
            <person name="Doricent M."/>
            <person name="Dorje P."/>
            <person name="Dorjee K."/>
            <person name="Dupes A."/>
            <person name="Elong R."/>
            <person name="Falk J."/>
            <person name="Farina A."/>
            <person name="Faro S."/>
            <person name="Ferguson D."/>
            <person name="Fisher S."/>
            <person name="Foley C.D."/>
            <person name="Franke A."/>
            <person name="Friedrich D."/>
            <person name="Gadbois L."/>
            <person name="Gearin G."/>
            <person name="Gearin C.R."/>
            <person name="Giannoukos G."/>
            <person name="Goode T."/>
            <person name="Graham J."/>
            <person name="Grandbois E."/>
            <person name="Grewal S."/>
            <person name="Gyaltsen K."/>
            <person name="Hafez N."/>
            <person name="Hagos B."/>
            <person name="Hall J."/>
            <person name="Henson C."/>
            <person name="Hollinger A."/>
            <person name="Honan T."/>
            <person name="Huard M.D."/>
            <person name="Hughes L."/>
            <person name="Hurhula B."/>
            <person name="Husby M.E."/>
            <person name="Kamat A."/>
            <person name="Kanga B."/>
            <person name="Kashin S."/>
            <person name="Khazanovich D."/>
            <person name="Kisner P."/>
            <person name="Lance K."/>
            <person name="Lara M."/>
            <person name="Lee W."/>
            <person name="Lennon N."/>
            <person name="Letendre F."/>
            <person name="LeVine R."/>
            <person name="Lipovsky A."/>
            <person name="Liu X."/>
            <person name="Liu J."/>
            <person name="Liu S."/>
            <person name="Lokyitsang T."/>
            <person name="Lokyitsang Y."/>
            <person name="Lubonja R."/>
            <person name="Lui A."/>
            <person name="MacDonald P."/>
            <person name="Magnisalis V."/>
            <person name="Maru K."/>
            <person name="Matthews C."/>
            <person name="McCusker W."/>
            <person name="McDonough S."/>
            <person name="Mehta T."/>
            <person name="Meldrim J."/>
            <person name="Meneus L."/>
            <person name="Mihai O."/>
            <person name="Mihalev A."/>
            <person name="Mihova T."/>
            <person name="Mittelman R."/>
            <person name="Mlenga V."/>
            <person name="Montmayeur A."/>
            <person name="Mulrain L."/>
            <person name="Navidi A."/>
            <person name="Naylor J."/>
            <person name="Negash T."/>
            <person name="Nguyen T."/>
            <person name="Nguyen N."/>
            <person name="Nicol R."/>
            <person name="Norbu C."/>
            <person name="Norbu N."/>
            <person name="Novod N."/>
            <person name="O'Neill B."/>
            <person name="Osman S."/>
            <person name="Markiewicz E."/>
            <person name="Oyono O.L."/>
            <person name="Patti C."/>
            <person name="Phunkhang P."/>
            <person name="Pierre F."/>
            <person name="Priest M."/>
            <person name="Raghuraman S."/>
            <person name="Rege F."/>
            <person name="Reyes R."/>
            <person name="Rise C."/>
            <person name="Rogov P."/>
            <person name="Ross K."/>
            <person name="Ryan E."/>
            <person name="Settipalli S."/>
            <person name="Shea T."/>
            <person name="Sherpa N."/>
            <person name="Shi L."/>
            <person name="Shih D."/>
            <person name="Sparrow T."/>
            <person name="Spaulding J."/>
            <person name="Stalker J."/>
            <person name="Stange-Thomann N."/>
            <person name="Stavropoulos S."/>
            <person name="Stone C."/>
            <person name="Strader C."/>
            <person name="Tesfaye S."/>
            <person name="Thomson T."/>
            <person name="Thoulutsang Y."/>
            <person name="Thoulutsang D."/>
            <person name="Topham K."/>
            <person name="Topping I."/>
            <person name="Tsamla T."/>
            <person name="Vassiliev H."/>
            <person name="Vo A."/>
            <person name="Wangchuk T."/>
            <person name="Wangdi T."/>
            <person name="Weiand M."/>
            <person name="Wilkinson J."/>
            <person name="Wilson A."/>
            <person name="Yadav S."/>
            <person name="Young G."/>
            <person name="Yu Q."/>
            <person name="Zembek L."/>
            <person name="Zhong D."/>
            <person name="Zimmer A."/>
            <person name="Zwirko Z."/>
            <person name="Jaffe D.B."/>
            <person name="Alvarez P."/>
            <person name="Brockman W."/>
            <person name="Butler J."/>
            <person name="Chin C."/>
            <person name="Gnerre S."/>
            <person name="Grabherr M."/>
            <person name="Kleber M."/>
            <person name="Mauceli E."/>
            <person name="MacCallum I."/>
        </authorList>
    </citation>
    <scope>NUCLEOTIDE SEQUENCE [LARGE SCALE GENOMIC DNA]</scope>
    <source>
        <strain evidence="8">Tucson 15010-1051.87</strain>
    </source>
</reference>
<dbReference type="STRING" id="7244.B4LGC0"/>
<dbReference type="FunFam" id="3.40.50.720:FF:000537">
    <property type="entry name" value="NADH-ubiquinone oxidoreductase 39 kDa subunit"/>
    <property type="match status" value="1"/>
</dbReference>
<dbReference type="InParanoid" id="B4LGC0"/>